<evidence type="ECO:0000256" key="1">
    <source>
        <dbReference type="SAM" id="MobiDB-lite"/>
    </source>
</evidence>
<reference evidence="2 3" key="1">
    <citation type="submission" date="2015-01" db="EMBL/GenBank/DDBJ databases">
        <title>Lifestyle Evolution in Cyanobacterial Symbionts of Sponges.</title>
        <authorList>
            <person name="Burgsdorf I."/>
            <person name="Slaby B.M."/>
            <person name="Handley K.M."/>
            <person name="Haber M."/>
            <person name="Blom J."/>
            <person name="Marshall C.W."/>
            <person name="Gilbert J.A."/>
            <person name="Hentschel U."/>
            <person name="Steindler L."/>
        </authorList>
    </citation>
    <scope>NUCLEOTIDE SEQUENCE [LARGE SCALE GENOMIC DNA]</scope>
    <source>
        <strain evidence="2">142</strain>
    </source>
</reference>
<gene>
    <name evidence="2" type="ORF">TH68_08825</name>
</gene>
<evidence type="ECO:0000313" key="2">
    <source>
        <dbReference type="EMBL" id="KKZ11319.1"/>
    </source>
</evidence>
<feature type="region of interest" description="Disordered" evidence="1">
    <location>
        <begin position="1"/>
        <end position="28"/>
    </location>
</feature>
<organism evidence="2 3">
    <name type="scientific">Candidatus Synechococcus spongiarum 142</name>
    <dbReference type="NCBI Taxonomy" id="1608213"/>
    <lineage>
        <taxon>Bacteria</taxon>
        <taxon>Bacillati</taxon>
        <taxon>Cyanobacteriota</taxon>
        <taxon>Cyanophyceae</taxon>
        <taxon>Synechococcales</taxon>
        <taxon>Synechococcaceae</taxon>
        <taxon>Synechococcus</taxon>
    </lineage>
</organism>
<feature type="non-terminal residue" evidence="2">
    <location>
        <position position="1"/>
    </location>
</feature>
<dbReference type="AlphaFoldDB" id="A0A6N3X717"/>
<comment type="caution">
    <text evidence="2">The sequence shown here is derived from an EMBL/GenBank/DDBJ whole genome shotgun (WGS) entry which is preliminary data.</text>
</comment>
<protein>
    <submittedName>
        <fullName evidence="2">Uncharacterized protein</fullName>
    </submittedName>
</protein>
<sequence length="60" mass="6501">PAELLGPRAEKPRRGELFATRGDGEGYQAQVDTDFGRGPGEFPILHLHLHHEAGVSLSIP</sequence>
<accession>A0A6N3X717</accession>
<dbReference type="Proteomes" id="UP000035054">
    <property type="component" value="Unassembled WGS sequence"/>
</dbReference>
<dbReference type="EMBL" id="JXUO01000284">
    <property type="protein sequence ID" value="KKZ11319.1"/>
    <property type="molecule type" value="Genomic_DNA"/>
</dbReference>
<name>A0A6N3X717_9SYNE</name>
<proteinExistence type="predicted"/>
<evidence type="ECO:0000313" key="3">
    <source>
        <dbReference type="Proteomes" id="UP000035054"/>
    </source>
</evidence>